<evidence type="ECO:0000259" key="1">
    <source>
        <dbReference type="Pfam" id="PF25019"/>
    </source>
</evidence>
<dbReference type="InterPro" id="IPR032675">
    <property type="entry name" value="LRR_dom_sf"/>
</dbReference>
<dbReference type="PANTHER" id="PTHR47186">
    <property type="entry name" value="LEUCINE-RICH REPEAT-CONTAINING PROTEIN 57"/>
    <property type="match status" value="1"/>
</dbReference>
<keyword evidence="3" id="KW-1185">Reference proteome</keyword>
<dbReference type="Pfam" id="PF25019">
    <property type="entry name" value="LRR_R13L1-DRL21"/>
    <property type="match status" value="1"/>
</dbReference>
<dbReference type="AlphaFoldDB" id="A0AAD7QIZ0"/>
<dbReference type="Proteomes" id="UP001163823">
    <property type="component" value="Chromosome 1"/>
</dbReference>
<evidence type="ECO:0000313" key="2">
    <source>
        <dbReference type="EMBL" id="KAJ7982235.1"/>
    </source>
</evidence>
<dbReference type="InterPro" id="IPR056789">
    <property type="entry name" value="LRR_R13L1-DRL21"/>
</dbReference>
<dbReference type="Gene3D" id="3.80.10.10">
    <property type="entry name" value="Ribonuclease Inhibitor"/>
    <property type="match status" value="1"/>
</dbReference>
<organism evidence="2 3">
    <name type="scientific">Quillaja saponaria</name>
    <name type="common">Soap bark tree</name>
    <dbReference type="NCBI Taxonomy" id="32244"/>
    <lineage>
        <taxon>Eukaryota</taxon>
        <taxon>Viridiplantae</taxon>
        <taxon>Streptophyta</taxon>
        <taxon>Embryophyta</taxon>
        <taxon>Tracheophyta</taxon>
        <taxon>Spermatophyta</taxon>
        <taxon>Magnoliopsida</taxon>
        <taxon>eudicotyledons</taxon>
        <taxon>Gunneridae</taxon>
        <taxon>Pentapetalae</taxon>
        <taxon>rosids</taxon>
        <taxon>fabids</taxon>
        <taxon>Fabales</taxon>
        <taxon>Quillajaceae</taxon>
        <taxon>Quillaja</taxon>
    </lineage>
</organism>
<proteinExistence type="predicted"/>
<feature type="domain" description="R13L1/DRL21-like LRR repeat region" evidence="1">
    <location>
        <begin position="93"/>
        <end position="218"/>
    </location>
</feature>
<sequence length="303" mass="34757">MDDDSSILIHFIIIPLKHITNHEEQVVKYFLVNYKMGITYRYFAKYLSLRHLGLNCCDKLTYVPYGLGRLTSFRTLTTFVVADVNYISSSCVLSELSQLNNLSGSLEIRGLQYNTEEGKVAKLQDKRLLNSLTLNWDRSFDTPPNAVVAAKDELLLEGLQPHPKIKSLIVRWFWGVKFSAWLSSLTNLVHIGITYCSELQHLPPLHQLPHLEHLELSNLRSLEYLDSRDNESDWSSSSSSSSSPLFFPSLKTLELRDIDKLRGWWKWSEVTSEAEYQQMVLPWFPCLSDLCVANCPNLTSLPL</sequence>
<dbReference type="KEGG" id="qsa:O6P43_001380"/>
<comment type="caution">
    <text evidence="2">The sequence shown here is derived from an EMBL/GenBank/DDBJ whole genome shotgun (WGS) entry which is preliminary data.</text>
</comment>
<gene>
    <name evidence="2" type="ORF">O6P43_001380</name>
</gene>
<evidence type="ECO:0000313" key="3">
    <source>
        <dbReference type="Proteomes" id="UP001163823"/>
    </source>
</evidence>
<protein>
    <submittedName>
        <fullName evidence="2">NBS-LRR disease resistance protein</fullName>
    </submittedName>
</protein>
<accession>A0AAD7QIZ0</accession>
<dbReference type="SUPFAM" id="SSF52058">
    <property type="entry name" value="L domain-like"/>
    <property type="match status" value="1"/>
</dbReference>
<dbReference type="EMBL" id="JARAOO010000001">
    <property type="protein sequence ID" value="KAJ7982235.1"/>
    <property type="molecule type" value="Genomic_DNA"/>
</dbReference>
<dbReference type="PANTHER" id="PTHR47186:SF13">
    <property type="entry name" value="DISEASE RESISTANCE PROTEIN RGA3"/>
    <property type="match status" value="1"/>
</dbReference>
<name>A0AAD7QIZ0_QUISA</name>
<reference evidence="2 3" key="1">
    <citation type="journal article" date="2023" name="Science">
        <title>Elucidation of the pathway for biosynthesis of saponin adjuvants from the soapbark tree.</title>
        <authorList>
            <person name="Reed J."/>
            <person name="Orme A."/>
            <person name="El-Demerdash A."/>
            <person name="Owen C."/>
            <person name="Martin L.B.B."/>
            <person name="Misra R.C."/>
            <person name="Kikuchi S."/>
            <person name="Rejzek M."/>
            <person name="Martin A.C."/>
            <person name="Harkess A."/>
            <person name="Leebens-Mack J."/>
            <person name="Louveau T."/>
            <person name="Stephenson M.J."/>
            <person name="Osbourn A."/>
        </authorList>
    </citation>
    <scope>NUCLEOTIDE SEQUENCE [LARGE SCALE GENOMIC DNA]</scope>
    <source>
        <strain evidence="2">S10</strain>
    </source>
</reference>